<evidence type="ECO:0000256" key="4">
    <source>
        <dbReference type="ARBA" id="ARBA00023187"/>
    </source>
</evidence>
<dbReference type="Proteomes" id="UP001497522">
    <property type="component" value="Unassembled WGS sequence"/>
</dbReference>
<comment type="caution">
    <text evidence="7">The sequence shown here is derived from an EMBL/GenBank/DDBJ whole genome shotgun (WGS) entry which is preliminary data.</text>
</comment>
<evidence type="ECO:0000256" key="6">
    <source>
        <dbReference type="ARBA" id="ARBA00038019"/>
    </source>
</evidence>
<organism evidence="7 8">
    <name type="scientific">Sphagnum jensenii</name>
    <dbReference type="NCBI Taxonomy" id="128206"/>
    <lineage>
        <taxon>Eukaryota</taxon>
        <taxon>Viridiplantae</taxon>
        <taxon>Streptophyta</taxon>
        <taxon>Embryophyta</taxon>
        <taxon>Bryophyta</taxon>
        <taxon>Sphagnophytina</taxon>
        <taxon>Sphagnopsida</taxon>
        <taxon>Sphagnales</taxon>
        <taxon>Sphagnaceae</taxon>
        <taxon>Sphagnum</taxon>
    </lineage>
</organism>
<keyword evidence="5" id="KW-0539">Nucleus</keyword>
<dbReference type="SUPFAM" id="SSF48452">
    <property type="entry name" value="TPR-like"/>
    <property type="match status" value="1"/>
</dbReference>
<dbReference type="Pfam" id="PF23240">
    <property type="entry name" value="HAT_PRP39_N"/>
    <property type="match status" value="1"/>
</dbReference>
<comment type="similarity">
    <text evidence="6">Belongs to the PRP39 family.</text>
</comment>
<dbReference type="PANTHER" id="PTHR17204:SF5">
    <property type="entry name" value="PRE-MRNA-PROCESSING FACTOR 39"/>
    <property type="match status" value="1"/>
</dbReference>
<keyword evidence="3" id="KW-0677">Repeat</keyword>
<dbReference type="InterPro" id="IPR011990">
    <property type="entry name" value="TPR-like_helical_dom_sf"/>
</dbReference>
<evidence type="ECO:0008006" key="9">
    <source>
        <dbReference type="Google" id="ProtNLM"/>
    </source>
</evidence>
<evidence type="ECO:0000313" key="8">
    <source>
        <dbReference type="Proteomes" id="UP001497522"/>
    </source>
</evidence>
<dbReference type="SMART" id="SM00386">
    <property type="entry name" value="HAT"/>
    <property type="match status" value="2"/>
</dbReference>
<evidence type="ECO:0000256" key="1">
    <source>
        <dbReference type="ARBA" id="ARBA00004123"/>
    </source>
</evidence>
<dbReference type="PANTHER" id="PTHR17204">
    <property type="entry name" value="PRE-MRNA PROCESSING PROTEIN PRP39-RELATED"/>
    <property type="match status" value="1"/>
</dbReference>
<keyword evidence="2" id="KW-0507">mRNA processing</keyword>
<evidence type="ECO:0000256" key="2">
    <source>
        <dbReference type="ARBA" id="ARBA00022664"/>
    </source>
</evidence>
<evidence type="ECO:0000256" key="5">
    <source>
        <dbReference type="ARBA" id="ARBA00023242"/>
    </source>
</evidence>
<dbReference type="InterPro" id="IPR003107">
    <property type="entry name" value="HAT"/>
</dbReference>
<dbReference type="EMBL" id="CAXHBF010000544">
    <property type="protein sequence ID" value="CAK9856557.1"/>
    <property type="molecule type" value="Genomic_DNA"/>
</dbReference>
<keyword evidence="4" id="KW-0508">mRNA splicing</keyword>
<gene>
    <name evidence="7" type="ORF">CSSPJE1EN2_LOCUS26489</name>
</gene>
<evidence type="ECO:0000313" key="7">
    <source>
        <dbReference type="EMBL" id="CAK9856557.1"/>
    </source>
</evidence>
<accession>A0ABP1A0L5</accession>
<proteinExistence type="inferred from homology"/>
<comment type="subcellular location">
    <subcellularLocation>
        <location evidence="1">Nucleus</location>
    </subcellularLocation>
</comment>
<sequence length="202" mass="23274">MDLTMTDPVVVTGEETYKVAVAAAEHEGVGNENGNGDTSVAVVEEQVAVEEMPGMYYVLLFLWEGKWGLVREDTKLFAIQAAYDTFLAEFPLCYDYWKKYADHEARLGTPEKIVEVYERAVKAMTYSVDIWMHFCTYAMEKFDDPEKTRRYVSTFLVKDKLSFEYGVLIVRGGRGEERFLRSFRLPYNAPRFTLTNVGRSDF</sequence>
<protein>
    <recommendedName>
        <fullName evidence="9">Pre-mRNA-processing factor 39</fullName>
    </recommendedName>
</protein>
<name>A0ABP1A0L5_9BRYO</name>
<reference evidence="7" key="1">
    <citation type="submission" date="2024-03" db="EMBL/GenBank/DDBJ databases">
        <authorList>
            <consortium name="ELIXIR-Norway"/>
            <consortium name="Elixir Norway"/>
        </authorList>
    </citation>
    <scope>NUCLEOTIDE SEQUENCE</scope>
</reference>
<evidence type="ECO:0000256" key="3">
    <source>
        <dbReference type="ARBA" id="ARBA00022737"/>
    </source>
</evidence>
<dbReference type="Gene3D" id="1.25.40.10">
    <property type="entry name" value="Tetratricopeptide repeat domain"/>
    <property type="match status" value="1"/>
</dbReference>
<keyword evidence="8" id="KW-1185">Reference proteome</keyword>